<dbReference type="InterPro" id="IPR050190">
    <property type="entry name" value="UPF0213_domain"/>
</dbReference>
<reference evidence="3 4" key="1">
    <citation type="submission" date="2016-11" db="EMBL/GenBank/DDBJ databases">
        <title>Whole genomes of Flavobacteriaceae.</title>
        <authorList>
            <person name="Stine C."/>
            <person name="Li C."/>
            <person name="Tadesse D."/>
        </authorList>
    </citation>
    <scope>NUCLEOTIDE SEQUENCE [LARGE SCALE GENOMIC DNA]</scope>
    <source>
        <strain evidence="3 4">DSM 18292</strain>
    </source>
</reference>
<evidence type="ECO:0000313" key="3">
    <source>
        <dbReference type="EMBL" id="OXA85898.1"/>
    </source>
</evidence>
<organism evidence="3 4">
    <name type="scientific">Flavobacterium hercynium</name>
    <dbReference type="NCBI Taxonomy" id="387094"/>
    <lineage>
        <taxon>Bacteria</taxon>
        <taxon>Pseudomonadati</taxon>
        <taxon>Bacteroidota</taxon>
        <taxon>Flavobacteriia</taxon>
        <taxon>Flavobacteriales</taxon>
        <taxon>Flavobacteriaceae</taxon>
        <taxon>Flavobacterium</taxon>
    </lineage>
</organism>
<evidence type="ECO:0000259" key="2">
    <source>
        <dbReference type="PROSITE" id="PS50164"/>
    </source>
</evidence>
<dbReference type="InterPro" id="IPR035901">
    <property type="entry name" value="GIY-YIG_endonuc_sf"/>
</dbReference>
<name>A0A226GWF1_9FLAO</name>
<dbReference type="Gene3D" id="3.40.1440.10">
    <property type="entry name" value="GIY-YIG endonuclease"/>
    <property type="match status" value="1"/>
</dbReference>
<proteinExistence type="inferred from homology"/>
<dbReference type="Proteomes" id="UP000198345">
    <property type="component" value="Unassembled WGS sequence"/>
</dbReference>
<evidence type="ECO:0000313" key="4">
    <source>
        <dbReference type="Proteomes" id="UP000198345"/>
    </source>
</evidence>
<dbReference type="PANTHER" id="PTHR34477">
    <property type="entry name" value="UPF0213 PROTEIN YHBQ"/>
    <property type="match status" value="1"/>
</dbReference>
<dbReference type="PROSITE" id="PS50164">
    <property type="entry name" value="GIY_YIG"/>
    <property type="match status" value="1"/>
</dbReference>
<accession>A0A226GWF1</accession>
<evidence type="ECO:0000256" key="1">
    <source>
        <dbReference type="ARBA" id="ARBA00007435"/>
    </source>
</evidence>
<dbReference type="OrthoDB" id="1203060at2"/>
<dbReference type="PANTHER" id="PTHR34477:SF5">
    <property type="entry name" value="BSL5627 PROTEIN"/>
    <property type="match status" value="1"/>
</dbReference>
<dbReference type="SUPFAM" id="SSF82771">
    <property type="entry name" value="GIY-YIG endonuclease"/>
    <property type="match status" value="1"/>
</dbReference>
<dbReference type="Pfam" id="PF01541">
    <property type="entry name" value="GIY-YIG"/>
    <property type="match status" value="1"/>
</dbReference>
<protein>
    <submittedName>
        <fullName evidence="3">Excinuclease ABC subunit C</fullName>
    </submittedName>
</protein>
<dbReference type="InterPro" id="IPR000305">
    <property type="entry name" value="GIY-YIG_endonuc"/>
</dbReference>
<sequence length="84" mass="10070">MNYFYILFSENLNQYYVGHTSESLEERLRKHLSNHSGFTGKTKDWIVVYFEEFETKSLAYKRELEVKKWKSKVRIIKLIKSSAG</sequence>
<comment type="caution">
    <text evidence="3">The sequence shown here is derived from an EMBL/GenBank/DDBJ whole genome shotgun (WGS) entry which is preliminary data.</text>
</comment>
<dbReference type="AlphaFoldDB" id="A0A226GWF1"/>
<feature type="domain" description="GIY-YIG" evidence="2">
    <location>
        <begin position="1"/>
        <end position="77"/>
    </location>
</feature>
<dbReference type="CDD" id="cd10449">
    <property type="entry name" value="GIY-YIG_SLX1_like"/>
    <property type="match status" value="1"/>
</dbReference>
<dbReference type="EMBL" id="MUGW01000046">
    <property type="protein sequence ID" value="OXA85898.1"/>
    <property type="molecule type" value="Genomic_DNA"/>
</dbReference>
<gene>
    <name evidence="3" type="ORF">B0A66_18755</name>
</gene>
<comment type="similarity">
    <text evidence="1">Belongs to the UPF0213 family.</text>
</comment>
<keyword evidence="4" id="KW-1185">Reference proteome</keyword>